<dbReference type="Proteomes" id="UP000198104">
    <property type="component" value="Unassembled WGS sequence"/>
</dbReference>
<sequence length="197" mass="22113">MDAIASINALQSSFIKTWSLVHGGEYEIRPISRDDHDAVLDLFQHLSSQSRYFRYAHAMSTLPETLLEQIISSSTSDDFALAAYIKKNSNDPESLVGISRYVRDVNSTRGEFSLSVSDDYHHEGIGSHLMQGILDCAKLNGLSEIYGYVIKENHDMLVLMRHLGYELHTDEDDAKIYIAINQTAYVAHLNPMVTTAT</sequence>
<reference evidence="4 5" key="1">
    <citation type="submission" date="2017-05" db="EMBL/GenBank/DDBJ databases">
        <title>Polynucleobacter sp. MWH-K35W1 isolated from the permanently anoxic monimolimnion of a meromictic lake.</title>
        <authorList>
            <person name="Hahn M.W."/>
        </authorList>
    </citation>
    <scope>NUCLEOTIDE SEQUENCE [LARGE SCALE GENOMIC DNA]</scope>
    <source>
        <strain evidence="4 5">MWH-K35W1</strain>
    </source>
</reference>
<dbReference type="PANTHER" id="PTHR43072">
    <property type="entry name" value="N-ACETYLTRANSFERASE"/>
    <property type="match status" value="1"/>
</dbReference>
<keyword evidence="5" id="KW-1185">Reference proteome</keyword>
<dbReference type="AlphaFoldDB" id="A0A254PVK9"/>
<dbReference type="SUPFAM" id="SSF55729">
    <property type="entry name" value="Acyl-CoA N-acyltransferases (Nat)"/>
    <property type="match status" value="1"/>
</dbReference>
<dbReference type="PROSITE" id="PS51186">
    <property type="entry name" value="GNAT"/>
    <property type="match status" value="1"/>
</dbReference>
<dbReference type="GO" id="GO:0016747">
    <property type="term" value="F:acyltransferase activity, transferring groups other than amino-acyl groups"/>
    <property type="evidence" value="ECO:0007669"/>
    <property type="project" value="InterPro"/>
</dbReference>
<dbReference type="Pfam" id="PF13302">
    <property type="entry name" value="Acetyltransf_3"/>
    <property type="match status" value="1"/>
</dbReference>
<dbReference type="InterPro" id="IPR000182">
    <property type="entry name" value="GNAT_dom"/>
</dbReference>
<name>A0A254PVK9_9BURK</name>
<evidence type="ECO:0000256" key="1">
    <source>
        <dbReference type="ARBA" id="ARBA00022679"/>
    </source>
</evidence>
<dbReference type="Gene3D" id="3.40.630.30">
    <property type="match status" value="1"/>
</dbReference>
<gene>
    <name evidence="4" type="ORF">CBI30_08905</name>
</gene>
<dbReference type="PANTHER" id="PTHR43072:SF23">
    <property type="entry name" value="UPF0039 PROTEIN C11D3.02C"/>
    <property type="match status" value="1"/>
</dbReference>
<accession>A0A254PVK9</accession>
<evidence type="ECO:0000313" key="5">
    <source>
        <dbReference type="Proteomes" id="UP000198104"/>
    </source>
</evidence>
<evidence type="ECO:0000313" key="4">
    <source>
        <dbReference type="EMBL" id="OWS70583.1"/>
    </source>
</evidence>
<evidence type="ECO:0000259" key="3">
    <source>
        <dbReference type="PROSITE" id="PS51186"/>
    </source>
</evidence>
<organism evidence="4 5">
    <name type="scientific">Polynucleobacter aenigmaticus</name>
    <dbReference type="NCBI Taxonomy" id="1743164"/>
    <lineage>
        <taxon>Bacteria</taxon>
        <taxon>Pseudomonadati</taxon>
        <taxon>Pseudomonadota</taxon>
        <taxon>Betaproteobacteria</taxon>
        <taxon>Burkholderiales</taxon>
        <taxon>Burkholderiaceae</taxon>
        <taxon>Polynucleobacter</taxon>
    </lineage>
</organism>
<dbReference type="InterPro" id="IPR016181">
    <property type="entry name" value="Acyl_CoA_acyltransferase"/>
</dbReference>
<dbReference type="EMBL" id="NGUO01000013">
    <property type="protein sequence ID" value="OWS70583.1"/>
    <property type="molecule type" value="Genomic_DNA"/>
</dbReference>
<evidence type="ECO:0000256" key="2">
    <source>
        <dbReference type="ARBA" id="ARBA00023315"/>
    </source>
</evidence>
<protein>
    <recommendedName>
        <fullName evidence="3">N-acetyltransferase domain-containing protein</fullName>
    </recommendedName>
</protein>
<dbReference type="RefSeq" id="WP_088527953.1">
    <property type="nucleotide sequence ID" value="NZ_NGUO01000013.1"/>
</dbReference>
<feature type="domain" description="N-acetyltransferase" evidence="3">
    <location>
        <begin position="26"/>
        <end position="183"/>
    </location>
</feature>
<keyword evidence="2" id="KW-0012">Acyltransferase</keyword>
<dbReference type="OrthoDB" id="9807426at2"/>
<keyword evidence="1" id="KW-0808">Transferase</keyword>
<dbReference type="CDD" id="cd04301">
    <property type="entry name" value="NAT_SF"/>
    <property type="match status" value="1"/>
</dbReference>
<comment type="caution">
    <text evidence="4">The sequence shown here is derived from an EMBL/GenBank/DDBJ whole genome shotgun (WGS) entry which is preliminary data.</text>
</comment>
<proteinExistence type="predicted"/>